<evidence type="ECO:0000256" key="1">
    <source>
        <dbReference type="ARBA" id="ARBA00005323"/>
    </source>
</evidence>
<feature type="region of interest" description="Disordered" evidence="3">
    <location>
        <begin position="1"/>
        <end position="34"/>
    </location>
</feature>
<keyword evidence="2 5" id="KW-0456">Lyase</keyword>
<dbReference type="GO" id="GO:0043876">
    <property type="term" value="F:D-threonine aldolase activity"/>
    <property type="evidence" value="ECO:0007669"/>
    <property type="project" value="UniProtKB-EC"/>
</dbReference>
<dbReference type="EMBL" id="AP014946">
    <property type="protein sequence ID" value="BAT59145.1"/>
    <property type="molecule type" value="Genomic_DNA"/>
</dbReference>
<dbReference type="InterPro" id="IPR042208">
    <property type="entry name" value="D-ser_dehydrat-like_sf"/>
</dbReference>
<dbReference type="InterPro" id="IPR001608">
    <property type="entry name" value="Ala_racemase_N"/>
</dbReference>
<dbReference type="PANTHER" id="PTHR28004:SF2">
    <property type="entry name" value="D-SERINE DEHYDRATASE"/>
    <property type="match status" value="1"/>
</dbReference>
<keyword evidence="6" id="KW-1185">Reference proteome</keyword>
<dbReference type="GO" id="GO:0008721">
    <property type="term" value="F:D-serine ammonia-lyase activity"/>
    <property type="evidence" value="ECO:0007669"/>
    <property type="project" value="TreeGrafter"/>
</dbReference>
<dbReference type="Gene3D" id="3.20.20.10">
    <property type="entry name" value="Alanine racemase"/>
    <property type="match status" value="1"/>
</dbReference>
<dbReference type="Pfam" id="PF01168">
    <property type="entry name" value="Ala_racemase_N"/>
    <property type="match status" value="1"/>
</dbReference>
<dbReference type="SMART" id="SM01119">
    <property type="entry name" value="D-ser_dehydrat"/>
    <property type="match status" value="1"/>
</dbReference>
<evidence type="ECO:0000313" key="6">
    <source>
        <dbReference type="Proteomes" id="UP000236884"/>
    </source>
</evidence>
<sequence length="382" mass="41555">MPPLAKVPGTQYDKATPGKQGSAKGQGQGTVNASELDTPAVTIDLDVVDRNIRRVQEQLDAFGVANRPHIKTHKIPWLAERQRAAGAKGITCQKIGEAEVFADAGFDDIMLTFNILGDAKTERLAALARRLKKLTVVLDNDVVARGLSEAGKRHDVDFRFLIECDTGFHRNGVQTPQEALDLAQAALTMPRLQFDGLMTYPKGNLDKQRDFFQRSVQLFGGAGIPLPVISSGGSATVPNVGELPMVTEHRAGTYIYNDRMMVAAGVATWDDCAMRIRATVVSRPTDDRAILDTGSKVLTADLGGLTGYGRIVEYPDAVIDRLSEEHGMVDLSRAVERPKIGEIVHIIPNHTCVVTNMFDEVYAVREGKVEAVMPVAARGKVR</sequence>
<dbReference type="CDD" id="cd06820">
    <property type="entry name" value="PLPDE_III_LS_D-TA_like"/>
    <property type="match status" value="1"/>
</dbReference>
<feature type="domain" description="D-serine dehydratase-like" evidence="4">
    <location>
        <begin position="273"/>
        <end position="365"/>
    </location>
</feature>
<dbReference type="Proteomes" id="UP000236884">
    <property type="component" value="Chromosome"/>
</dbReference>
<gene>
    <name evidence="5" type="ORF">GJW-30_1_01675</name>
</gene>
<protein>
    <submittedName>
        <fullName evidence="5">D-threonine aldolase</fullName>
        <ecNumber evidence="5">4.1.2.42</ecNumber>
    </submittedName>
</protein>
<evidence type="ECO:0000256" key="3">
    <source>
        <dbReference type="SAM" id="MobiDB-lite"/>
    </source>
</evidence>
<name>A0A0S3PT98_9BRAD</name>
<dbReference type="InterPro" id="IPR026956">
    <property type="entry name" value="D-ser_dehydrat-like_dom"/>
</dbReference>
<dbReference type="Pfam" id="PF14031">
    <property type="entry name" value="D-ser_dehydrat"/>
    <property type="match status" value="1"/>
</dbReference>
<dbReference type="InterPro" id="IPR029066">
    <property type="entry name" value="PLP-binding_barrel"/>
</dbReference>
<organism evidence="5 6">
    <name type="scientific">Variibacter gotjawalensis</name>
    <dbReference type="NCBI Taxonomy" id="1333996"/>
    <lineage>
        <taxon>Bacteria</taxon>
        <taxon>Pseudomonadati</taxon>
        <taxon>Pseudomonadota</taxon>
        <taxon>Alphaproteobacteria</taxon>
        <taxon>Hyphomicrobiales</taxon>
        <taxon>Nitrobacteraceae</taxon>
        <taxon>Variibacter</taxon>
    </lineage>
</organism>
<dbReference type="AlphaFoldDB" id="A0A0S3PT98"/>
<dbReference type="EC" id="4.1.2.42" evidence="5"/>
<evidence type="ECO:0000313" key="5">
    <source>
        <dbReference type="EMBL" id="BAT59145.1"/>
    </source>
</evidence>
<dbReference type="InterPro" id="IPR051466">
    <property type="entry name" value="D-amino_acid_metab_enzyme"/>
</dbReference>
<reference evidence="5 6" key="1">
    <citation type="submission" date="2015-08" db="EMBL/GenBank/DDBJ databases">
        <title>Investigation of the bacterial diversity of lava forest soil.</title>
        <authorList>
            <person name="Lee J.S."/>
        </authorList>
    </citation>
    <scope>NUCLEOTIDE SEQUENCE [LARGE SCALE GENOMIC DNA]</scope>
    <source>
        <strain evidence="5 6">GJW-30</strain>
    </source>
</reference>
<evidence type="ECO:0000259" key="4">
    <source>
        <dbReference type="SMART" id="SM01119"/>
    </source>
</evidence>
<dbReference type="Gene3D" id="2.40.37.20">
    <property type="entry name" value="D-serine dehydratase-like domain"/>
    <property type="match status" value="1"/>
</dbReference>
<evidence type="ECO:0000256" key="2">
    <source>
        <dbReference type="ARBA" id="ARBA00023239"/>
    </source>
</evidence>
<dbReference type="GO" id="GO:0036088">
    <property type="term" value="P:D-serine catabolic process"/>
    <property type="evidence" value="ECO:0007669"/>
    <property type="project" value="TreeGrafter"/>
</dbReference>
<dbReference type="PANTHER" id="PTHR28004">
    <property type="entry name" value="ZGC:162816-RELATED"/>
    <property type="match status" value="1"/>
</dbReference>
<dbReference type="SUPFAM" id="SSF51419">
    <property type="entry name" value="PLP-binding barrel"/>
    <property type="match status" value="1"/>
</dbReference>
<dbReference type="KEGG" id="vgo:GJW-30_1_01675"/>
<proteinExistence type="inferred from homology"/>
<comment type="similarity">
    <text evidence="1">Belongs to the DSD1 family.</text>
</comment>
<accession>A0A0S3PT98</accession>